<dbReference type="Gene3D" id="3.40.109.30">
    <property type="entry name" value="putative nitroreductase (tm1586), domain 2"/>
    <property type="match status" value="1"/>
</dbReference>
<proteinExistence type="predicted"/>
<dbReference type="EMBL" id="KB206902">
    <property type="protein sequence ID" value="ELP86831.1"/>
    <property type="molecule type" value="Genomic_DNA"/>
</dbReference>
<name>A0A0A1U524_ENTIV</name>
<dbReference type="SUPFAM" id="SSF55469">
    <property type="entry name" value="FMN-dependent nitroreductase-like"/>
    <property type="match status" value="2"/>
</dbReference>
<keyword evidence="3" id="KW-1185">Reference proteome</keyword>
<sequence length="274" mass="30571">MAETSEIDFASLEPTLLDRISTRTYGTVYPTADQVTAINTFIAKINSMNAPYNKPCKFALQMEDFSSFRTFGFITGSKYWIFGVTGKNDRNSDLSYGYLMHLIILECTRLGLKTVWLGGTFTTSVFTAIQYNSSTDYIPCVSPVGNSGNGSELISKMAGSRKRKELSEIIYIGNAETKYSKENAPEKFTLKILEEIRFAPSASNKQEWRIVISENKMHFFGIKGSWTALDMGICTAQAQVALAGNKVEGKFEIEKPEIGVPGDWEYFITFTATN</sequence>
<gene>
    <name evidence="2" type="ORF">EIN_043490</name>
</gene>
<dbReference type="KEGG" id="eiv:EIN_043490"/>
<accession>A0A0A1U524</accession>
<dbReference type="VEuPathDB" id="AmoebaDB:EIN_043490"/>
<organism evidence="2 3">
    <name type="scientific">Entamoeba invadens IP1</name>
    <dbReference type="NCBI Taxonomy" id="370355"/>
    <lineage>
        <taxon>Eukaryota</taxon>
        <taxon>Amoebozoa</taxon>
        <taxon>Evosea</taxon>
        <taxon>Archamoebae</taxon>
        <taxon>Mastigamoebida</taxon>
        <taxon>Entamoebidae</taxon>
        <taxon>Entamoeba</taxon>
    </lineage>
</organism>
<dbReference type="Pfam" id="PF14512">
    <property type="entry name" value="TM1586_NiRdase"/>
    <property type="match status" value="1"/>
</dbReference>
<reference evidence="2 3" key="1">
    <citation type="submission" date="2012-10" db="EMBL/GenBank/DDBJ databases">
        <authorList>
            <person name="Zafar N."/>
            <person name="Inman J."/>
            <person name="Hall N."/>
            <person name="Lorenzi H."/>
            <person name="Caler E."/>
        </authorList>
    </citation>
    <scope>NUCLEOTIDE SEQUENCE [LARGE SCALE GENOMIC DNA]</scope>
    <source>
        <strain evidence="2 3">IP1</strain>
    </source>
</reference>
<dbReference type="GO" id="GO:0016491">
    <property type="term" value="F:oxidoreductase activity"/>
    <property type="evidence" value="ECO:0007669"/>
    <property type="project" value="InterPro"/>
</dbReference>
<evidence type="ECO:0000259" key="1">
    <source>
        <dbReference type="Pfam" id="PF14512"/>
    </source>
</evidence>
<feature type="domain" description="Putative nitroreductase TM1586" evidence="1">
    <location>
        <begin position="15"/>
        <end position="240"/>
    </location>
</feature>
<dbReference type="Gene3D" id="3.40.109.10">
    <property type="entry name" value="NADH Oxidase"/>
    <property type="match status" value="1"/>
</dbReference>
<evidence type="ECO:0000313" key="2">
    <source>
        <dbReference type="EMBL" id="ELP86831.1"/>
    </source>
</evidence>
<dbReference type="GeneID" id="14885829"/>
<protein>
    <recommendedName>
        <fullName evidence="1">Putative nitroreductase TM1586 domain-containing protein</fullName>
    </recommendedName>
</protein>
<dbReference type="RefSeq" id="XP_004253602.1">
    <property type="nucleotide sequence ID" value="XM_004253554.1"/>
</dbReference>
<dbReference type="OMA" id="DIGIAMC"/>
<dbReference type="InterPro" id="IPR029478">
    <property type="entry name" value="TM1586_NiRdase"/>
</dbReference>
<dbReference type="OrthoDB" id="25064at2759"/>
<dbReference type="Proteomes" id="UP000014680">
    <property type="component" value="Unassembled WGS sequence"/>
</dbReference>
<dbReference type="InterPro" id="IPR000415">
    <property type="entry name" value="Nitroreductase-like"/>
</dbReference>
<evidence type="ECO:0000313" key="3">
    <source>
        <dbReference type="Proteomes" id="UP000014680"/>
    </source>
</evidence>
<dbReference type="AlphaFoldDB" id="A0A0A1U524"/>